<evidence type="ECO:0000313" key="6">
    <source>
        <dbReference type="Proteomes" id="UP000067626"/>
    </source>
</evidence>
<sequence>MLPLPIFKYHRPRTLTEAVNLLAELGDKAQIIAGGTDLLPNMKHGLFAPELLVSVNRLDELRGIRLSRDAEGRERLLVGAGMRLFEVAESLVVQRVAPALAEAAAQVGGPHHRAMGTLGGNICLDTRCRYYNQTYFWRKSLGFCLKKDGTVCHVVRGGRNCVAAASNDSAPALIALEATIEVLGPKGERRVAAADFYTADGIRNTVLVPGEVVVRVSVPLVPGRLSAFEKLRRRGAIDFPLLSVAARVDRGEVGCGAPGSVEAADVVVSALGARPRRVRAAASIPPGSPREQLVEALAEAAFNECRPLSNLDEEVIWRRQMVRILVRKAIARAAGLA</sequence>
<dbReference type="EMBL" id="CP012159">
    <property type="protein sequence ID" value="AKT44174.1"/>
    <property type="molecule type" value="Genomic_DNA"/>
</dbReference>
<dbReference type="PANTHER" id="PTHR42659">
    <property type="entry name" value="XANTHINE DEHYDROGENASE SUBUNIT C-RELATED"/>
    <property type="match status" value="1"/>
</dbReference>
<evidence type="ECO:0000259" key="4">
    <source>
        <dbReference type="PROSITE" id="PS51387"/>
    </source>
</evidence>
<name>A0A0K1ETQ7_CHOCO</name>
<dbReference type="Gene3D" id="3.30.390.50">
    <property type="entry name" value="CO dehydrogenase flavoprotein, C-terminal domain"/>
    <property type="match status" value="1"/>
</dbReference>
<dbReference type="InterPro" id="IPR002346">
    <property type="entry name" value="Mopterin_DH_FAD-bd"/>
</dbReference>
<dbReference type="RefSeq" id="WP_050435553.1">
    <property type="nucleotide sequence ID" value="NZ_CP012159.1"/>
</dbReference>
<dbReference type="AlphaFoldDB" id="A0A0K1ETQ7"/>
<dbReference type="STRING" id="52.CMC5_084140"/>
<keyword evidence="2" id="KW-0274">FAD</keyword>
<dbReference type="SMART" id="SM01092">
    <property type="entry name" value="CO_deh_flav_C"/>
    <property type="match status" value="1"/>
</dbReference>
<dbReference type="GO" id="GO:0016491">
    <property type="term" value="F:oxidoreductase activity"/>
    <property type="evidence" value="ECO:0007669"/>
    <property type="project" value="UniProtKB-KW"/>
</dbReference>
<keyword evidence="3" id="KW-0560">Oxidoreductase</keyword>
<dbReference type="OrthoDB" id="9783813at2"/>
<dbReference type="InterPro" id="IPR016166">
    <property type="entry name" value="FAD-bd_PCMH"/>
</dbReference>
<dbReference type="KEGG" id="ccro:CMC5_084140"/>
<dbReference type="Pfam" id="PF00941">
    <property type="entry name" value="FAD_binding_5"/>
    <property type="match status" value="1"/>
</dbReference>
<dbReference type="InterPro" id="IPR036683">
    <property type="entry name" value="CO_DH_flav_C_dom_sf"/>
</dbReference>
<dbReference type="GO" id="GO:0071949">
    <property type="term" value="F:FAD binding"/>
    <property type="evidence" value="ECO:0007669"/>
    <property type="project" value="InterPro"/>
</dbReference>
<dbReference type="InterPro" id="IPR051312">
    <property type="entry name" value="Diverse_Substr_Oxidored"/>
</dbReference>
<gene>
    <name evidence="5" type="ORF">CMC5_084140</name>
</gene>
<dbReference type="PANTHER" id="PTHR42659:SF2">
    <property type="entry name" value="XANTHINE DEHYDROGENASE SUBUNIT C-RELATED"/>
    <property type="match status" value="1"/>
</dbReference>
<evidence type="ECO:0000256" key="1">
    <source>
        <dbReference type="ARBA" id="ARBA00022630"/>
    </source>
</evidence>
<dbReference type="Gene3D" id="3.30.465.10">
    <property type="match status" value="2"/>
</dbReference>
<keyword evidence="6" id="KW-1185">Reference proteome</keyword>
<feature type="domain" description="FAD-binding PCMH-type" evidence="4">
    <location>
        <begin position="2"/>
        <end position="223"/>
    </location>
</feature>
<dbReference type="InterPro" id="IPR016167">
    <property type="entry name" value="FAD-bd_PCMH_sub1"/>
</dbReference>
<dbReference type="InterPro" id="IPR016169">
    <property type="entry name" value="FAD-bd_PCMH_sub2"/>
</dbReference>
<evidence type="ECO:0000256" key="3">
    <source>
        <dbReference type="ARBA" id="ARBA00023002"/>
    </source>
</evidence>
<dbReference type="Pfam" id="PF03450">
    <property type="entry name" value="CO_deh_flav_C"/>
    <property type="match status" value="1"/>
</dbReference>
<dbReference type="SUPFAM" id="SSF55447">
    <property type="entry name" value="CO dehydrogenase flavoprotein C-terminal domain-like"/>
    <property type="match status" value="1"/>
</dbReference>
<dbReference type="InterPro" id="IPR036318">
    <property type="entry name" value="FAD-bd_PCMH-like_sf"/>
</dbReference>
<dbReference type="InterPro" id="IPR005107">
    <property type="entry name" value="CO_DH_flav_C"/>
</dbReference>
<organism evidence="5 6">
    <name type="scientific">Chondromyces crocatus</name>
    <dbReference type="NCBI Taxonomy" id="52"/>
    <lineage>
        <taxon>Bacteria</taxon>
        <taxon>Pseudomonadati</taxon>
        <taxon>Myxococcota</taxon>
        <taxon>Polyangia</taxon>
        <taxon>Polyangiales</taxon>
        <taxon>Polyangiaceae</taxon>
        <taxon>Chondromyces</taxon>
    </lineage>
</organism>
<proteinExistence type="predicted"/>
<protein>
    <submittedName>
        <fullName evidence="5">4-hydroxybenzoyl-CoA reductase</fullName>
    </submittedName>
</protein>
<dbReference type="SUPFAM" id="SSF56176">
    <property type="entry name" value="FAD-binding/transporter-associated domain-like"/>
    <property type="match status" value="1"/>
</dbReference>
<reference evidence="5 6" key="1">
    <citation type="submission" date="2015-07" db="EMBL/GenBank/DDBJ databases">
        <title>Genome analysis of myxobacterium Chondromyces crocatus Cm c5 reveals a high potential for natural compound synthesis and the genetic basis for the loss of fruiting body formation.</title>
        <authorList>
            <person name="Zaburannyi N."/>
            <person name="Bunk B."/>
            <person name="Maier J."/>
            <person name="Overmann J."/>
            <person name="Mueller R."/>
        </authorList>
    </citation>
    <scope>NUCLEOTIDE SEQUENCE [LARGE SCALE GENOMIC DNA]</scope>
    <source>
        <strain evidence="5 6">Cm c5</strain>
    </source>
</reference>
<dbReference type="PROSITE" id="PS51387">
    <property type="entry name" value="FAD_PCMH"/>
    <property type="match status" value="1"/>
</dbReference>
<dbReference type="Proteomes" id="UP000067626">
    <property type="component" value="Chromosome"/>
</dbReference>
<dbReference type="Gene3D" id="3.30.43.10">
    <property type="entry name" value="Uridine Diphospho-n-acetylenolpyruvylglucosamine Reductase, domain 2"/>
    <property type="match status" value="1"/>
</dbReference>
<keyword evidence="1" id="KW-0285">Flavoprotein</keyword>
<evidence type="ECO:0000313" key="5">
    <source>
        <dbReference type="EMBL" id="AKT44174.1"/>
    </source>
</evidence>
<evidence type="ECO:0000256" key="2">
    <source>
        <dbReference type="ARBA" id="ARBA00022827"/>
    </source>
</evidence>
<accession>A0A0K1ETQ7</accession>